<evidence type="ECO:0000256" key="1">
    <source>
        <dbReference type="SAM" id="MobiDB-lite"/>
    </source>
</evidence>
<feature type="domain" description="Hydantoinase B/oxoprolinase" evidence="2">
    <location>
        <begin position="94"/>
        <end position="152"/>
    </location>
</feature>
<evidence type="ECO:0000313" key="3">
    <source>
        <dbReference type="EMBL" id="GAA2415010.1"/>
    </source>
</evidence>
<organism evidence="3 4">
    <name type="scientific">Streptomyces coeruleofuscus</name>
    <dbReference type="NCBI Taxonomy" id="66879"/>
    <lineage>
        <taxon>Bacteria</taxon>
        <taxon>Bacillati</taxon>
        <taxon>Actinomycetota</taxon>
        <taxon>Actinomycetes</taxon>
        <taxon>Kitasatosporales</taxon>
        <taxon>Streptomycetaceae</taxon>
        <taxon>Streptomyces</taxon>
    </lineage>
</organism>
<comment type="caution">
    <text evidence="3">The sequence shown here is derived from an EMBL/GenBank/DDBJ whole genome shotgun (WGS) entry which is preliminary data.</text>
</comment>
<gene>
    <name evidence="3" type="ORF">GCM10010255_61430</name>
</gene>
<dbReference type="EMBL" id="BAAASE010000008">
    <property type="protein sequence ID" value="GAA2415010.1"/>
    <property type="molecule type" value="Genomic_DNA"/>
</dbReference>
<accession>A0ABP5VYB1</accession>
<protein>
    <recommendedName>
        <fullName evidence="2">Hydantoinase B/oxoprolinase domain-containing protein</fullName>
    </recommendedName>
</protein>
<dbReference type="InterPro" id="IPR045079">
    <property type="entry name" value="Oxoprolinase-like"/>
</dbReference>
<evidence type="ECO:0000313" key="4">
    <source>
        <dbReference type="Proteomes" id="UP001499986"/>
    </source>
</evidence>
<name>A0ABP5VYB1_9ACTN</name>
<feature type="region of interest" description="Disordered" evidence="1">
    <location>
        <begin position="179"/>
        <end position="207"/>
    </location>
</feature>
<dbReference type="Proteomes" id="UP001499986">
    <property type="component" value="Unassembled WGS sequence"/>
</dbReference>
<dbReference type="PANTHER" id="PTHR11365">
    <property type="entry name" value="5-OXOPROLINASE RELATED"/>
    <property type="match status" value="1"/>
</dbReference>
<dbReference type="InterPro" id="IPR003692">
    <property type="entry name" value="Hydantoinase_B"/>
</dbReference>
<keyword evidence="4" id="KW-1185">Reference proteome</keyword>
<dbReference type="Pfam" id="PF02538">
    <property type="entry name" value="Hydantoinase_B"/>
    <property type="match status" value="1"/>
</dbReference>
<proteinExistence type="predicted"/>
<evidence type="ECO:0000259" key="2">
    <source>
        <dbReference type="Pfam" id="PF02538"/>
    </source>
</evidence>
<sequence length="207" mass="22220">MTGRHFRVDRGGTFPGVVARRPDGRLLTRKPLSDSPARHADAAVEGVRTPLVITRGFRQALRIAYQNRPSIFARRIELPEPLCERIVAVDERIAGAGDGFPGAPVVQTHITNSRLTDPEVLEWRLPVRPEELAVRRGSGGAGRWRGALGANRVEPADGTVTELGGSDSADVVTGDVLVIETPGGGGYDPPSPDPHQAGEEIDDLRAF</sequence>
<reference evidence="4" key="1">
    <citation type="journal article" date="2019" name="Int. J. Syst. Evol. Microbiol.">
        <title>The Global Catalogue of Microorganisms (GCM) 10K type strain sequencing project: providing services to taxonomists for standard genome sequencing and annotation.</title>
        <authorList>
            <consortium name="The Broad Institute Genomics Platform"/>
            <consortium name="The Broad Institute Genome Sequencing Center for Infectious Disease"/>
            <person name="Wu L."/>
            <person name="Ma J."/>
        </authorList>
    </citation>
    <scope>NUCLEOTIDE SEQUENCE [LARGE SCALE GENOMIC DNA]</scope>
    <source>
        <strain evidence="4">JCM 4358</strain>
    </source>
</reference>
<dbReference type="PANTHER" id="PTHR11365:SF23">
    <property type="entry name" value="HYPOTHETICAL 5-OXOPROLINASE (EUROFUNG)-RELATED"/>
    <property type="match status" value="1"/>
</dbReference>